<dbReference type="AlphaFoldDB" id="A0A845UST6"/>
<keyword evidence="2" id="KW-0547">Nucleotide-binding</keyword>
<dbReference type="GO" id="GO:0004077">
    <property type="term" value="F:biotin--[biotin carboxyl-carrier protein] ligase activity"/>
    <property type="evidence" value="ECO:0007669"/>
    <property type="project" value="UniProtKB-EC"/>
</dbReference>
<dbReference type="GO" id="GO:0005737">
    <property type="term" value="C:cytoplasm"/>
    <property type="evidence" value="ECO:0007669"/>
    <property type="project" value="TreeGrafter"/>
</dbReference>
<keyword evidence="1 8" id="KW-0436">Ligase</keyword>
<feature type="domain" description="BPL/LPL catalytic" evidence="7">
    <location>
        <begin position="17"/>
        <end position="202"/>
    </location>
</feature>
<dbReference type="InterPro" id="IPR004408">
    <property type="entry name" value="Biotin_CoA_COase_ligase"/>
</dbReference>
<dbReference type="Gene3D" id="2.30.30.100">
    <property type="match status" value="1"/>
</dbReference>
<evidence type="ECO:0000313" key="9">
    <source>
        <dbReference type="Proteomes" id="UP000484885"/>
    </source>
</evidence>
<dbReference type="Pfam" id="PF02237">
    <property type="entry name" value="BPL_C"/>
    <property type="match status" value="1"/>
</dbReference>
<dbReference type="Proteomes" id="UP000484885">
    <property type="component" value="Unassembled WGS sequence"/>
</dbReference>
<dbReference type="RefSeq" id="WP_164210307.1">
    <property type="nucleotide sequence ID" value="NZ_JAAGSC010000033.1"/>
</dbReference>
<name>A0A845UST6_9GAMM</name>
<evidence type="ECO:0000256" key="3">
    <source>
        <dbReference type="ARBA" id="ARBA00022840"/>
    </source>
</evidence>
<dbReference type="GO" id="GO:0005524">
    <property type="term" value="F:ATP binding"/>
    <property type="evidence" value="ECO:0007669"/>
    <property type="project" value="UniProtKB-KW"/>
</dbReference>
<keyword evidence="4" id="KW-0092">Biotin</keyword>
<evidence type="ECO:0000256" key="4">
    <source>
        <dbReference type="ARBA" id="ARBA00023267"/>
    </source>
</evidence>
<dbReference type="PANTHER" id="PTHR12835">
    <property type="entry name" value="BIOTIN PROTEIN LIGASE"/>
    <property type="match status" value="1"/>
</dbReference>
<comment type="caution">
    <text evidence="8">The sequence shown here is derived from an EMBL/GenBank/DDBJ whole genome shotgun (WGS) entry which is preliminary data.</text>
</comment>
<evidence type="ECO:0000256" key="6">
    <source>
        <dbReference type="ARBA" id="ARBA00047846"/>
    </source>
</evidence>
<organism evidence="8 9">
    <name type="scientific">Wenzhouxiangella limi</name>
    <dbReference type="NCBI Taxonomy" id="2707351"/>
    <lineage>
        <taxon>Bacteria</taxon>
        <taxon>Pseudomonadati</taxon>
        <taxon>Pseudomonadota</taxon>
        <taxon>Gammaproteobacteria</taxon>
        <taxon>Chromatiales</taxon>
        <taxon>Wenzhouxiangellaceae</taxon>
        <taxon>Wenzhouxiangella</taxon>
    </lineage>
</organism>
<reference evidence="8 9" key="1">
    <citation type="submission" date="2020-02" db="EMBL/GenBank/DDBJ databases">
        <authorList>
            <person name="Zhang X.-Y."/>
        </authorList>
    </citation>
    <scope>NUCLEOTIDE SEQUENCE [LARGE SCALE GENOMIC DNA]</scope>
    <source>
        <strain evidence="8 9">C33</strain>
    </source>
</reference>
<comment type="catalytic activity">
    <reaction evidence="6">
        <text>biotin + L-lysyl-[protein] + ATP = N(6)-biotinyl-L-lysyl-[protein] + AMP + diphosphate + H(+)</text>
        <dbReference type="Rhea" id="RHEA:11756"/>
        <dbReference type="Rhea" id="RHEA-COMP:9752"/>
        <dbReference type="Rhea" id="RHEA-COMP:10505"/>
        <dbReference type="ChEBI" id="CHEBI:15378"/>
        <dbReference type="ChEBI" id="CHEBI:29969"/>
        <dbReference type="ChEBI" id="CHEBI:30616"/>
        <dbReference type="ChEBI" id="CHEBI:33019"/>
        <dbReference type="ChEBI" id="CHEBI:57586"/>
        <dbReference type="ChEBI" id="CHEBI:83144"/>
        <dbReference type="ChEBI" id="CHEBI:456215"/>
        <dbReference type="EC" id="6.3.4.15"/>
    </reaction>
</comment>
<dbReference type="Gene3D" id="3.30.930.10">
    <property type="entry name" value="Bira Bifunctional Protein, Domain 2"/>
    <property type="match status" value="1"/>
</dbReference>
<evidence type="ECO:0000313" key="8">
    <source>
        <dbReference type="EMBL" id="NDY94893.1"/>
    </source>
</evidence>
<dbReference type="Pfam" id="PF03099">
    <property type="entry name" value="BPL_LplA_LipB"/>
    <property type="match status" value="1"/>
</dbReference>
<dbReference type="InterPro" id="IPR008988">
    <property type="entry name" value="Transcriptional_repressor_C"/>
</dbReference>
<evidence type="ECO:0000256" key="2">
    <source>
        <dbReference type="ARBA" id="ARBA00022741"/>
    </source>
</evidence>
<dbReference type="PANTHER" id="PTHR12835:SF5">
    <property type="entry name" value="BIOTIN--PROTEIN LIGASE"/>
    <property type="match status" value="1"/>
</dbReference>
<dbReference type="InterPro" id="IPR004143">
    <property type="entry name" value="BPL_LPL_catalytic"/>
</dbReference>
<dbReference type="CDD" id="cd16442">
    <property type="entry name" value="BPL"/>
    <property type="match status" value="1"/>
</dbReference>
<keyword evidence="9" id="KW-1185">Reference proteome</keyword>
<dbReference type="NCBIfam" id="TIGR00121">
    <property type="entry name" value="birA_ligase"/>
    <property type="match status" value="1"/>
</dbReference>
<protein>
    <recommendedName>
        <fullName evidence="5">biotin--[biotin carboxyl-carrier protein] ligase</fullName>
        <ecNumber evidence="5">6.3.4.15</ecNumber>
    </recommendedName>
</protein>
<evidence type="ECO:0000256" key="5">
    <source>
        <dbReference type="ARBA" id="ARBA00024227"/>
    </source>
</evidence>
<dbReference type="EMBL" id="JAAGSC010000033">
    <property type="protein sequence ID" value="NDY94893.1"/>
    <property type="molecule type" value="Genomic_DNA"/>
</dbReference>
<dbReference type="InterPro" id="IPR045864">
    <property type="entry name" value="aa-tRNA-synth_II/BPL/LPL"/>
</dbReference>
<evidence type="ECO:0000259" key="7">
    <source>
        <dbReference type="PROSITE" id="PS51733"/>
    </source>
</evidence>
<sequence length="269" mass="28624">MTNGSRPQPAPGPIALDAQRIRSRLNRSTATLRVEREVDSTNTRLAALRAGGEAVDILLAEAQSAGRGRRGRRWISPPGGLYLSLYRRFSGPVRRLEALGLVAGLAGAAAIERCCGLRAGLKWPNDIQIDGRKVAGCLIDLGGRRDGASAIIGIGINVDFRGQTAPDQPWTDLATTTGQATDRNRLAAALIDQLAEDLDTFDDQGFAAMQARWARRDVLAGCAVLASGPGTTMIRGQAQGVDESGRLLIQTPQGLRRLHGGEISLRTNS</sequence>
<dbReference type="SUPFAM" id="SSF50037">
    <property type="entry name" value="C-terminal domain of transcriptional repressors"/>
    <property type="match status" value="1"/>
</dbReference>
<keyword evidence="3" id="KW-0067">ATP-binding</keyword>
<evidence type="ECO:0000256" key="1">
    <source>
        <dbReference type="ARBA" id="ARBA00022598"/>
    </source>
</evidence>
<dbReference type="SUPFAM" id="SSF55681">
    <property type="entry name" value="Class II aaRS and biotin synthetases"/>
    <property type="match status" value="1"/>
</dbReference>
<dbReference type="InterPro" id="IPR003142">
    <property type="entry name" value="BPL_C"/>
</dbReference>
<gene>
    <name evidence="8" type="ORF">G3I74_04030</name>
</gene>
<dbReference type="EC" id="6.3.4.15" evidence="5"/>
<accession>A0A845UST6</accession>
<dbReference type="PROSITE" id="PS51733">
    <property type="entry name" value="BPL_LPL_CATALYTIC"/>
    <property type="match status" value="1"/>
</dbReference>
<proteinExistence type="predicted"/>